<evidence type="ECO:0000259" key="6">
    <source>
        <dbReference type="Pfam" id="PF04542"/>
    </source>
</evidence>
<dbReference type="NCBIfam" id="TIGR02957">
    <property type="entry name" value="SigX4"/>
    <property type="match status" value="1"/>
</dbReference>
<sequence>MRADRGERTIPGAFDRHRGLLFSIAYRMLGSVMEAEDAVQEAYLRWRRASGEEVRSEKAYLSAVVTRLCIDRLRSARARREEYVGPWLPEPLPDERAPDVAETVALEDSLSMAFLVLLESLTPVERAVFLLREVFGYGYAEIAGIVGKSEANCRQISRRARASVAARRPRFERSPEQGERLMREFLEACAAGDMGGLLAVLADDVTLWSDGGGKTRAARNPIHGAANVARFLLGTLQKAPTGFAVRPARINGSPGLVGYFGDGRPQSATTFGLSGGRISEIRLVVNPEKLEGVRPLPPEGGR</sequence>
<dbReference type="Pfam" id="PF04542">
    <property type="entry name" value="Sigma70_r2"/>
    <property type="match status" value="1"/>
</dbReference>
<feature type="domain" description="RNA polymerase sigma-70 region 2" evidence="6">
    <location>
        <begin position="14"/>
        <end position="77"/>
    </location>
</feature>
<keyword evidence="3" id="KW-0805">Transcription regulation</keyword>
<evidence type="ECO:0000256" key="2">
    <source>
        <dbReference type="ARBA" id="ARBA00011344"/>
    </source>
</evidence>
<keyword evidence="5" id="KW-0804">Transcription</keyword>
<dbReference type="EMBL" id="CADCVK010000504">
    <property type="protein sequence ID" value="CAA9517544.1"/>
    <property type="molecule type" value="Genomic_DNA"/>
</dbReference>
<evidence type="ECO:0000256" key="1">
    <source>
        <dbReference type="ARBA" id="ARBA00010641"/>
    </source>
</evidence>
<evidence type="ECO:0000313" key="8">
    <source>
        <dbReference type="EMBL" id="CAA9517544.1"/>
    </source>
</evidence>
<dbReference type="Pfam" id="PF08281">
    <property type="entry name" value="Sigma70_r4_2"/>
    <property type="match status" value="1"/>
</dbReference>
<dbReference type="SUPFAM" id="SSF88946">
    <property type="entry name" value="Sigma2 domain of RNA polymerase sigma factors"/>
    <property type="match status" value="1"/>
</dbReference>
<feature type="domain" description="RNA polymerase sigma factor 70 region 4 type 2" evidence="7">
    <location>
        <begin position="112"/>
        <end position="162"/>
    </location>
</feature>
<proteinExistence type="inferred from homology"/>
<accession>A0A6J4T9C0</accession>
<evidence type="ECO:0000256" key="4">
    <source>
        <dbReference type="ARBA" id="ARBA00023082"/>
    </source>
</evidence>
<dbReference type="NCBIfam" id="TIGR02937">
    <property type="entry name" value="sigma70-ECF"/>
    <property type="match status" value="1"/>
</dbReference>
<dbReference type="Gene3D" id="1.10.10.10">
    <property type="entry name" value="Winged helix-like DNA-binding domain superfamily/Winged helix DNA-binding domain"/>
    <property type="match status" value="1"/>
</dbReference>
<comment type="similarity">
    <text evidence="1">Belongs to the sigma-70 factor family. ECF subfamily.</text>
</comment>
<dbReference type="SUPFAM" id="SSF88659">
    <property type="entry name" value="Sigma3 and sigma4 domains of RNA polymerase sigma factors"/>
    <property type="match status" value="1"/>
</dbReference>
<dbReference type="GO" id="GO:0016987">
    <property type="term" value="F:sigma factor activity"/>
    <property type="evidence" value="ECO:0007669"/>
    <property type="project" value="UniProtKB-KW"/>
</dbReference>
<dbReference type="InterPro" id="IPR014303">
    <property type="entry name" value="RNA_pol_sigma-70_ECF"/>
</dbReference>
<dbReference type="InterPro" id="IPR014284">
    <property type="entry name" value="RNA_pol_sigma-70_dom"/>
</dbReference>
<dbReference type="AlphaFoldDB" id="A0A6J4T9C0"/>
<dbReference type="PANTHER" id="PTHR30173">
    <property type="entry name" value="SIGMA 19 FACTOR"/>
    <property type="match status" value="1"/>
</dbReference>
<comment type="subunit">
    <text evidence="2">Interacts transiently with the RNA polymerase catalytic core formed by RpoA, RpoB, RpoC and RpoZ (2 alpha, 1 beta, 1 beta' and 1 omega subunit) to form the RNA polymerase holoenzyme that can initiate transcription.</text>
</comment>
<evidence type="ECO:0000256" key="3">
    <source>
        <dbReference type="ARBA" id="ARBA00023015"/>
    </source>
</evidence>
<dbReference type="Gene3D" id="1.10.1740.10">
    <property type="match status" value="1"/>
</dbReference>
<dbReference type="InterPro" id="IPR032710">
    <property type="entry name" value="NTF2-like_dom_sf"/>
</dbReference>
<dbReference type="Gene3D" id="3.10.450.50">
    <property type="match status" value="1"/>
</dbReference>
<dbReference type="SUPFAM" id="SSF54427">
    <property type="entry name" value="NTF2-like"/>
    <property type="match status" value="1"/>
</dbReference>
<dbReference type="InterPro" id="IPR036388">
    <property type="entry name" value="WH-like_DNA-bd_sf"/>
</dbReference>
<dbReference type="InterPro" id="IPR013249">
    <property type="entry name" value="RNA_pol_sigma70_r4_t2"/>
</dbReference>
<dbReference type="InterPro" id="IPR007627">
    <property type="entry name" value="RNA_pol_sigma70_r2"/>
</dbReference>
<dbReference type="PANTHER" id="PTHR30173:SF36">
    <property type="entry name" value="ECF RNA POLYMERASE SIGMA FACTOR SIGJ"/>
    <property type="match status" value="1"/>
</dbReference>
<dbReference type="InterPro" id="IPR052704">
    <property type="entry name" value="ECF_Sigma-70_Domain"/>
</dbReference>
<organism evidence="8">
    <name type="scientific">uncultured Rubrobacteraceae bacterium</name>
    <dbReference type="NCBI Taxonomy" id="349277"/>
    <lineage>
        <taxon>Bacteria</taxon>
        <taxon>Bacillati</taxon>
        <taxon>Actinomycetota</taxon>
        <taxon>Rubrobacteria</taxon>
        <taxon>Rubrobacterales</taxon>
        <taxon>Rubrobacteraceae</taxon>
        <taxon>environmental samples</taxon>
    </lineage>
</organism>
<dbReference type="GO" id="GO:0006352">
    <property type="term" value="P:DNA-templated transcription initiation"/>
    <property type="evidence" value="ECO:0007669"/>
    <property type="project" value="InterPro"/>
</dbReference>
<dbReference type="InterPro" id="IPR013325">
    <property type="entry name" value="RNA_pol_sigma_r2"/>
</dbReference>
<dbReference type="InterPro" id="IPR013324">
    <property type="entry name" value="RNA_pol_sigma_r3/r4-like"/>
</dbReference>
<evidence type="ECO:0000259" key="7">
    <source>
        <dbReference type="Pfam" id="PF08281"/>
    </source>
</evidence>
<reference evidence="8" key="1">
    <citation type="submission" date="2020-02" db="EMBL/GenBank/DDBJ databases">
        <authorList>
            <person name="Meier V. D."/>
        </authorList>
    </citation>
    <scope>NUCLEOTIDE SEQUENCE</scope>
    <source>
        <strain evidence="8">AVDCRST_MAG12</strain>
    </source>
</reference>
<dbReference type="GO" id="GO:0003677">
    <property type="term" value="F:DNA binding"/>
    <property type="evidence" value="ECO:0007669"/>
    <property type="project" value="InterPro"/>
</dbReference>
<protein>
    <submittedName>
        <fullName evidence="8">RNA polymerase sigma-70 factor</fullName>
    </submittedName>
</protein>
<gene>
    <name evidence="8" type="ORF">AVDCRST_MAG12-3575</name>
</gene>
<name>A0A6J4T9C0_9ACTN</name>
<keyword evidence="4" id="KW-0731">Sigma factor</keyword>
<evidence type="ECO:0000256" key="5">
    <source>
        <dbReference type="ARBA" id="ARBA00023163"/>
    </source>
</evidence>
<dbReference type="NCBIfam" id="NF007214">
    <property type="entry name" value="PRK09636.1"/>
    <property type="match status" value="1"/>
</dbReference>